<dbReference type="GO" id="GO:0020037">
    <property type="term" value="F:heme binding"/>
    <property type="evidence" value="ECO:0007669"/>
    <property type="project" value="InterPro"/>
</dbReference>
<organism evidence="1 2">
    <name type="scientific">Candidatus Endoriftia persephonae</name>
    <dbReference type="NCBI Taxonomy" id="393765"/>
    <lineage>
        <taxon>Bacteria</taxon>
        <taxon>Pseudomonadati</taxon>
        <taxon>Pseudomonadota</taxon>
        <taxon>Gammaproteobacteria</taxon>
        <taxon>Chromatiales</taxon>
        <taxon>Sedimenticolaceae</taxon>
        <taxon>Candidatus Endoriftia</taxon>
    </lineage>
</organism>
<evidence type="ECO:0000313" key="2">
    <source>
        <dbReference type="Proteomes" id="UP001056649"/>
    </source>
</evidence>
<evidence type="ECO:0000313" key="1">
    <source>
        <dbReference type="EMBL" id="USF88678.1"/>
    </source>
</evidence>
<sequence>MRAHIKMNMRDHMVALTDARTRVATEAWDQTSERIEQRIGMSSMESYGASHMTPLMPAAMRELGTAMHHEASRLSRTLVETDPQKVMAGFVALTKRCGACHAGFRVQ</sequence>
<dbReference type="AlphaFoldDB" id="A0A9J7A0N4"/>
<dbReference type="KEGG" id="eps:L0Y14_05455"/>
<accession>A0A9J7A0N4</accession>
<dbReference type="GO" id="GO:0022900">
    <property type="term" value="P:electron transport chain"/>
    <property type="evidence" value="ECO:0007669"/>
    <property type="project" value="InterPro"/>
</dbReference>
<dbReference type="GO" id="GO:0009055">
    <property type="term" value="F:electron transfer activity"/>
    <property type="evidence" value="ECO:0007669"/>
    <property type="project" value="InterPro"/>
</dbReference>
<dbReference type="RefSeq" id="WP_006474202.1">
    <property type="nucleotide sequence ID" value="NZ_CP090569.1"/>
</dbReference>
<reference evidence="1" key="1">
    <citation type="journal article" date="2022" name="Mol. Ecol. Resour.">
        <title>The complete and closed genome of the facultative generalist Candidatus Endoriftia persephone from deep-sea hydrothermal vents.</title>
        <authorList>
            <person name="de Oliveira A.L."/>
            <person name="Srivastava A."/>
            <person name="Espada-Hinojosa S."/>
            <person name="Bright M."/>
        </authorList>
    </citation>
    <scope>NUCLEOTIDE SEQUENCE</scope>
    <source>
        <strain evidence="1">Tica-EPR-9o50.N</strain>
    </source>
</reference>
<gene>
    <name evidence="1" type="ORF">L0Y14_05455</name>
</gene>
<name>A0A9J7A0N4_9GAMM</name>
<proteinExistence type="predicted"/>
<dbReference type="Proteomes" id="UP001056649">
    <property type="component" value="Chromosome"/>
</dbReference>
<dbReference type="Gene3D" id="1.20.120.10">
    <property type="entry name" value="Cytochrome c/b562"/>
    <property type="match status" value="1"/>
</dbReference>
<dbReference type="EMBL" id="CP090569">
    <property type="protein sequence ID" value="USF88678.1"/>
    <property type="molecule type" value="Genomic_DNA"/>
</dbReference>
<protein>
    <submittedName>
        <fullName evidence="1">Cytochrome c</fullName>
    </submittedName>
</protein>
<dbReference type="SUPFAM" id="SSF47175">
    <property type="entry name" value="Cytochromes"/>
    <property type="match status" value="1"/>
</dbReference>
<keyword evidence="2" id="KW-1185">Reference proteome</keyword>
<dbReference type="GO" id="GO:0005506">
    <property type="term" value="F:iron ion binding"/>
    <property type="evidence" value="ECO:0007669"/>
    <property type="project" value="InterPro"/>
</dbReference>
<dbReference type="InterPro" id="IPR010980">
    <property type="entry name" value="Cyt_c/b562"/>
</dbReference>